<dbReference type="RefSeq" id="WP_294170104.1">
    <property type="nucleotide sequence ID" value="NZ_CADCWA010000151.1"/>
</dbReference>
<feature type="transmembrane region" description="Helical" evidence="1">
    <location>
        <begin position="253"/>
        <end position="271"/>
    </location>
</feature>
<keyword evidence="1" id="KW-0472">Membrane</keyword>
<feature type="transmembrane region" description="Helical" evidence="1">
    <location>
        <begin position="336"/>
        <end position="353"/>
    </location>
</feature>
<protein>
    <recommendedName>
        <fullName evidence="3">Glycosyltransferase RgtA/B/C/D-like domain-containing protein</fullName>
    </recommendedName>
</protein>
<name>A0A6J4TJY1_9SPHN</name>
<evidence type="ECO:0000313" key="2">
    <source>
        <dbReference type="EMBL" id="CAA9525417.1"/>
    </source>
</evidence>
<reference evidence="2" key="1">
    <citation type="submission" date="2020-02" db="EMBL/GenBank/DDBJ databases">
        <authorList>
            <person name="Meier V. D."/>
        </authorList>
    </citation>
    <scope>NUCLEOTIDE SEQUENCE</scope>
    <source>
        <strain evidence="2">AVDCRST_MAG31</strain>
    </source>
</reference>
<feature type="transmembrane region" description="Helical" evidence="1">
    <location>
        <begin position="121"/>
        <end position="139"/>
    </location>
</feature>
<evidence type="ECO:0000256" key="1">
    <source>
        <dbReference type="SAM" id="Phobius"/>
    </source>
</evidence>
<feature type="transmembrane region" description="Helical" evidence="1">
    <location>
        <begin position="283"/>
        <end position="302"/>
    </location>
</feature>
<gene>
    <name evidence="2" type="ORF">AVDCRST_MAG31-1884</name>
</gene>
<accession>A0A6J4TJY1</accession>
<feature type="transmembrane region" description="Helical" evidence="1">
    <location>
        <begin position="210"/>
        <end position="233"/>
    </location>
</feature>
<sequence>MIPVAADSWQSGRRSASLPATVAAMLVAAVLTQSLLTPVNADVSWLITLCERLLGGDRLYVDIIEANPPASVWLYLPTVWLAQRLALAPEPLVIGSALLGAVASIAATGVLAAKLRGLPSGWWLMTGAGFALLILPGALFAQREHFALMLALPATAAIVRIAERRTPNPAVLAAAGIAAGLLMAIKPPFALALLLPALWAAVRVHGWRPFFFPAAAAALVLAAYAAAVVLVTPDYLQLLPMLGATYLPMRDRPLNFLLGPMLVVPVALYLLGRVAGAERTPPLATALFLASAGFALAGLMQGKNYLNHSYPGIALAVVALAVLLAERTAAPASRRLAIAAAALLIGLQLFRAMSVQPPPGLVEAIARAGPAKPRLMTLGTELATGHPAARLAGGRWVGSRPSLFTAAAARYVGLRDPAVRRWYREDLASFVRDVDARRPDLVLVEDRSRSWLLADPAIRRAMARYRPVTRAGTVEVWRRR</sequence>
<dbReference type="AlphaFoldDB" id="A0A6J4TJY1"/>
<dbReference type="EMBL" id="CADCWA010000151">
    <property type="protein sequence ID" value="CAA9525417.1"/>
    <property type="molecule type" value="Genomic_DNA"/>
</dbReference>
<feature type="transmembrane region" description="Helical" evidence="1">
    <location>
        <begin position="308"/>
        <end position="324"/>
    </location>
</feature>
<feature type="transmembrane region" description="Helical" evidence="1">
    <location>
        <begin position="92"/>
        <end position="115"/>
    </location>
</feature>
<organism evidence="2">
    <name type="scientific">uncultured Sphingomonas sp</name>
    <dbReference type="NCBI Taxonomy" id="158754"/>
    <lineage>
        <taxon>Bacteria</taxon>
        <taxon>Pseudomonadati</taxon>
        <taxon>Pseudomonadota</taxon>
        <taxon>Alphaproteobacteria</taxon>
        <taxon>Sphingomonadales</taxon>
        <taxon>Sphingomonadaceae</taxon>
        <taxon>Sphingomonas</taxon>
        <taxon>environmental samples</taxon>
    </lineage>
</organism>
<proteinExistence type="predicted"/>
<keyword evidence="1" id="KW-1133">Transmembrane helix</keyword>
<keyword evidence="1" id="KW-0812">Transmembrane</keyword>
<feature type="transmembrane region" description="Helical" evidence="1">
    <location>
        <begin position="174"/>
        <end position="198"/>
    </location>
</feature>
<evidence type="ECO:0008006" key="3">
    <source>
        <dbReference type="Google" id="ProtNLM"/>
    </source>
</evidence>